<feature type="domain" description="BD-FAE-like" evidence="3">
    <location>
        <begin position="69"/>
        <end position="182"/>
    </location>
</feature>
<dbReference type="GO" id="GO:0016787">
    <property type="term" value="F:hydrolase activity"/>
    <property type="evidence" value="ECO:0007669"/>
    <property type="project" value="UniProtKB-KW"/>
</dbReference>
<keyword evidence="5" id="KW-1185">Reference proteome</keyword>
<dbReference type="Gene3D" id="3.40.50.1820">
    <property type="entry name" value="alpha/beta hydrolase"/>
    <property type="match status" value="1"/>
</dbReference>
<dbReference type="Proteomes" id="UP000593765">
    <property type="component" value="Chromosome"/>
</dbReference>
<dbReference type="InterPro" id="IPR049492">
    <property type="entry name" value="BD-FAE-like_dom"/>
</dbReference>
<evidence type="ECO:0000259" key="3">
    <source>
        <dbReference type="Pfam" id="PF20434"/>
    </source>
</evidence>
<dbReference type="PANTHER" id="PTHR48081">
    <property type="entry name" value="AB HYDROLASE SUPERFAMILY PROTEIN C4A8.06C"/>
    <property type="match status" value="1"/>
</dbReference>
<accession>A0A7M2WRJ6</accession>
<evidence type="ECO:0000313" key="5">
    <source>
        <dbReference type="Proteomes" id="UP000593765"/>
    </source>
</evidence>
<evidence type="ECO:0000256" key="2">
    <source>
        <dbReference type="SAM" id="SignalP"/>
    </source>
</evidence>
<dbReference type="RefSeq" id="WP_206290789.1">
    <property type="nucleotide sequence ID" value="NZ_CP063458.1"/>
</dbReference>
<evidence type="ECO:0000313" key="4">
    <source>
        <dbReference type="EMBL" id="QOV87874.1"/>
    </source>
</evidence>
<dbReference type="KEGG" id="hbs:IPV69_16490"/>
<protein>
    <submittedName>
        <fullName evidence="4">Alpha/beta hydrolase</fullName>
    </submittedName>
</protein>
<organism evidence="4 5">
    <name type="scientific">Humisphaera borealis</name>
    <dbReference type="NCBI Taxonomy" id="2807512"/>
    <lineage>
        <taxon>Bacteria</taxon>
        <taxon>Pseudomonadati</taxon>
        <taxon>Planctomycetota</taxon>
        <taxon>Phycisphaerae</taxon>
        <taxon>Tepidisphaerales</taxon>
        <taxon>Tepidisphaeraceae</taxon>
        <taxon>Humisphaera</taxon>
    </lineage>
</organism>
<keyword evidence="2" id="KW-0732">Signal</keyword>
<gene>
    <name evidence="4" type="ORF">IPV69_16490</name>
</gene>
<keyword evidence="1 4" id="KW-0378">Hydrolase</keyword>
<sequence>MYKSAPPTVFSRNKLRQSTAGILAFLLLVLVPSLGHAEETAAPPRVESDILYRPNVEAADDYAQSKCTLDFYYPSKPAKQFPLVVWFHGGGLTSGSKTGTKTAENGGEVGLFRRLNDQGIAVASVGYRLSPKVKYPVYLQDAAQGVKWCVTEGVKKGADPKAIFISGHSAGGYIAAMLAMDEGLLKEAGVPGDKIAGYIPVSGQMLTHYTIRGERGLKKENVSADAAAPIYHVRKVAPPMLIIVGDKDMEMRLEENQLFYSAMHDLVKNETTSIVVVPDRNHGSICNRLLTPGDKGGEALLAFVKKWGGKHGGQ</sequence>
<reference evidence="4 5" key="1">
    <citation type="submission" date="2020-10" db="EMBL/GenBank/DDBJ databases">
        <title>Wide distribution of Phycisphaera-like planctomycetes from WD2101 soil group in peatlands and genome analysis of the first cultivated representative.</title>
        <authorList>
            <person name="Dedysh S.N."/>
            <person name="Beletsky A.V."/>
            <person name="Ivanova A."/>
            <person name="Kulichevskaya I.S."/>
            <person name="Suzina N.E."/>
            <person name="Philippov D.A."/>
            <person name="Rakitin A.L."/>
            <person name="Mardanov A.V."/>
            <person name="Ravin N.V."/>
        </authorList>
    </citation>
    <scope>NUCLEOTIDE SEQUENCE [LARGE SCALE GENOMIC DNA]</scope>
    <source>
        <strain evidence="4 5">M1803</strain>
    </source>
</reference>
<dbReference type="EMBL" id="CP063458">
    <property type="protein sequence ID" value="QOV87874.1"/>
    <property type="molecule type" value="Genomic_DNA"/>
</dbReference>
<evidence type="ECO:0000256" key="1">
    <source>
        <dbReference type="ARBA" id="ARBA00022801"/>
    </source>
</evidence>
<dbReference type="InterPro" id="IPR029058">
    <property type="entry name" value="AB_hydrolase_fold"/>
</dbReference>
<dbReference type="AlphaFoldDB" id="A0A7M2WRJ6"/>
<dbReference type="PANTHER" id="PTHR48081:SF9">
    <property type="entry name" value="CARBOXYLESTERASE"/>
    <property type="match status" value="1"/>
</dbReference>
<dbReference type="Pfam" id="PF20434">
    <property type="entry name" value="BD-FAE"/>
    <property type="match status" value="1"/>
</dbReference>
<feature type="chain" id="PRO_5034594850" evidence="2">
    <location>
        <begin position="38"/>
        <end position="314"/>
    </location>
</feature>
<name>A0A7M2WRJ6_9BACT</name>
<dbReference type="SUPFAM" id="SSF53474">
    <property type="entry name" value="alpha/beta-Hydrolases"/>
    <property type="match status" value="1"/>
</dbReference>
<proteinExistence type="predicted"/>
<dbReference type="InterPro" id="IPR050300">
    <property type="entry name" value="GDXG_lipolytic_enzyme"/>
</dbReference>
<feature type="signal peptide" evidence="2">
    <location>
        <begin position="1"/>
        <end position="37"/>
    </location>
</feature>